<dbReference type="FunFam" id="3.10.250.10:FF:000016">
    <property type="entry name" value="Scavenger receptor cysteine-rich protein type 12"/>
    <property type="match status" value="1"/>
</dbReference>
<dbReference type="InterPro" id="IPR011050">
    <property type="entry name" value="Pectin_lyase_fold/virulence"/>
</dbReference>
<feature type="transmembrane region" description="Helical" evidence="11">
    <location>
        <begin position="2612"/>
        <end position="2637"/>
    </location>
</feature>
<organism evidence="14 15">
    <name type="scientific">Hypothenemus hampei</name>
    <name type="common">Coffee berry borer</name>
    <dbReference type="NCBI Taxonomy" id="57062"/>
    <lineage>
        <taxon>Eukaryota</taxon>
        <taxon>Metazoa</taxon>
        <taxon>Ecdysozoa</taxon>
        <taxon>Arthropoda</taxon>
        <taxon>Hexapoda</taxon>
        <taxon>Insecta</taxon>
        <taxon>Pterygota</taxon>
        <taxon>Neoptera</taxon>
        <taxon>Endopterygota</taxon>
        <taxon>Coleoptera</taxon>
        <taxon>Polyphaga</taxon>
        <taxon>Cucujiformia</taxon>
        <taxon>Curculionidae</taxon>
        <taxon>Scolytinae</taxon>
        <taxon>Hypothenemus</taxon>
    </lineage>
</organism>
<dbReference type="PANTHER" id="PTHR47653:SF1">
    <property type="entry name" value="DELETED IN MALIGNANT BRAIN TUMORS 1 PROTEIN"/>
    <property type="match status" value="1"/>
</dbReference>
<comment type="caution">
    <text evidence="14">The sequence shown here is derived from an EMBL/GenBank/DDBJ whole genome shotgun (WGS) entry which is preliminary data.</text>
</comment>
<keyword evidence="4" id="KW-0677">Repeat</keyword>
<feature type="disulfide bond" evidence="9">
    <location>
        <begin position="1896"/>
        <end position="1906"/>
    </location>
</feature>
<feature type="chain" id="PRO_5044842152" description="SRCR domain-containing protein" evidence="12">
    <location>
        <begin position="21"/>
        <end position="2932"/>
    </location>
</feature>
<dbReference type="SUPFAM" id="SSF51126">
    <property type="entry name" value="Pectin lyase-like"/>
    <property type="match status" value="2"/>
</dbReference>
<comment type="subcellular location">
    <subcellularLocation>
        <location evidence="1">Membrane</location>
        <topology evidence="1">Single-pass membrane protein</topology>
    </subcellularLocation>
</comment>
<feature type="domain" description="SRCR" evidence="13">
    <location>
        <begin position="986"/>
        <end position="1092"/>
    </location>
</feature>
<evidence type="ECO:0000256" key="5">
    <source>
        <dbReference type="ARBA" id="ARBA00022989"/>
    </source>
</evidence>
<dbReference type="SMART" id="SM00710">
    <property type="entry name" value="PbH1"/>
    <property type="match status" value="20"/>
</dbReference>
<keyword evidence="6 11" id="KW-0472">Membrane</keyword>
<sequence>MFKIHGTFHAYLFLVTVVLCQDDFTPVDFVNNSENSEISSVTEYPGGTIENRVIFQKSRSPYWLRNDLIVERNAELFIEPGVIVKFDPQVGISVRGILNAQGTQDDRIVFTAADESQTKVILFPDIRLVDGPSILAGRLQIKVNDKWRSVCTNSKNWTIADMETACRQMGFQGGSFFQWFNRQMPLKSRLLYEEPKCSGTEASLQDCQFSLYQMGSGVCDYHPDIGIECLPRHDSAKPYWRGISFENAQNENYLSLSNTLFTPQSASVLRYANIYYAGMGRDHNTSSAIQVDGTPPLMEHLEIISSAYNGLNISNPSSPIRINNCTIRNNRGYGIFINSTYGLAQIDGCVINDNGGDGIRYVKAEERPEENSDRRGYSDFCQVAVISSQVYPIYVFAEQTIQSRFEHNCNKVFTTRFGHVLTLDYIRGVTVKNDSAVLEVFDGSTLNNRILQRISIRNNTRPQSITTTGNQIYITFKAEAYTDTTVFLRVMSGLSRSYDINVSNSDVSENIGRGIAVDNLRSQVHVHKTSVSKNEHVAGIHITSGVGDINITESRVSFNEGDGINITYTGGSRNISRSSISSNKGYGVAVWLNNTAETEFLFINQTTAVQYNEIYKNLDIGVLHGNYCGPGALFNFTGNSFTNSLSDALEILSCWQKTDNLTALQIGHNKFIGNEKISLKIYPAVNLQATIEFNHFRQGTFGALLIKNKPLEEFNVLKNDIFIQQNYFLNNTGIFVVNLALSPYADGQYLLFTRNFVKNNKISEPFLPLDGSVSNLNPRSRVAAPVVIGSSNVDVFRNIIENPVSTYEIGSHLEDQSKIINATYNWLGSWSDQAIYHRIFHRYDRYNLAKINFVPFLLHNSHPLTTKINPYQLYIPKFSTPGSDKVGGEIEGEETLSRGEYTVERDITIRPGGKLTIEPGVTLRFPPSIGMMVGGRLEARGIEPNSIKFTLKESLSHPPENDTYQTEALMLEAETEIIQIESKTPIRLVGGASETEGRLQVRINQQWGTVCNYKWTIENAALVCQQLGYVLNPNDWYIERNDIPDAGKSEPVILSNVDCQDYDMDITKCRAETVSDFDHSCDHENDVGIRCYKTSWAGIRFGALAERSDLQYVTVEQSGLLDYASHSFKAALQLDFARQNFENVRIINNFYHGLGVMYSNIYTDDSVNIIKNSEFLNNKGAGISVKQLGLTMFNNKIENNYIGIEHNPTLTGLQQRELAGWFMKNDEETHYDPLMIPATSDANNIEIQRGETRYLVTSNINGENIERSYKISCEPGYVIGLQLLNPIENRSSENIIIHDSLSYNLNSDVWNLKRDLTVFPVTSSAHGIILDYSSGSSALGGTVLVFTIIRAPLQNIYNRRVQGPVPTLTVKNTVIRNNVYGVQASYYNRHLDELGNHFLRHSNESLNFFNCDIIHNQNEAIFVHSPNWDLHRNNLSQIIIMVNKSIIADNGKGFYQFSRDMRASNNLFHYVLQDNTIERNKGDGFNIALPYVWQYNENFTHFLYMDNNTFINNRNFGIDIDGHFAEVNLTSNIFKENKCKTGLLTVKGMEKKLLILNNKYLDNNCKYVVLFSCNSQSEIIGSIPAVFMYNELRNNKYVPLMRSFGILQKVQDPHFVVGFKGIQKVNINRNLFSSNTLEYELLAGIKTAKINEYLNVRENYWGTAVESEIQTKIFDFDDWNDHAIAEFRPYLLEENFQSSHSLTYITNNSFDINSLRGRLYQDLTLTSRLEPYIIHDDLTVMPNVTLTIQPGVTMEFAPNIGLLVLGTLRAEGYEGNEIIMRPQVKKANLLMDNSIKREKRELELIGQETIRLCQNRDCTTDDEGSVPYEGFLEWFNQTTLQWIPMCDSRFTERNAEVVCRDLGFDSLNAFFDFGVRIDFHSNSLSRIWTWPEPLQCKGTERRYEDCPIRLNGQQFGHRHRCEWNSKFVFINCNNKAKPPMYNFWGGVRFAEPDFEQRLYTHRVHDVHTHTTMQTTESTLRFVKIEGAGILHNERSPAVQSIIRSPTIEYVQVSSSASHGINLISPAGTIILRGNTVQHSLGIGVNIVSLSGEGRESDESSFTPLRGMNIPYNLFSLLDICDTNKEIVVEERVLMYYKYDNHPVNCVKIFRSAYNIKPLGLRFLQFNLFNSSVAHGIPDFVSLYDGDIYNVTSLVIDTITMTSSNQNKLFRTKLPSLSVKLFANGASSDHGFIAEVVTLPISAIAFSRDLQHNISSSIINNNTQGAILYMGAGEVNPIITMERNQFVSNCRQLYGNFTTCKSAIEMDVQNTQTLFFRSNLLEQNQGGLYIKADSRGSATSLQGWIHNNLFVNNSNLPTLYVEGRKSSPYQEVTIYRNYFTRNYARYHNNIVLKQVLSNFTFNYVKRNIGLQNLEVSGFDKVRLNIYQTTSHNGFYNNYALKPESKSTIVAGTAGQHYVDNIFFDPDNDYEIITVNRSLFEFNSTLQMWDTSIDAKFNYWGFNTTLAVRGRVRDQMDDPKLLEVVYEPFWPTNTSILSNKCPPGWELVGETCYMYVGAPMTFWEARAFCQADNASMPYLIGNVNYMPVFDFLRRQYQWYLYSDRVWVQHIDMINHCTIFAFQTVEVDDCQRRSPFICEIDPKVTIRIMPLADDFVTIAVISSLALALFLIVIVMAFWWYKSKYRQAQRLERRNSIRQSLHSLKSVGLSSTSFADPNYRKKINQLSSRSTDTLTKNSSDYKKIITNGSIDSMEKSAFNSSIEDDQSYAYESQNPNPTFVYHKTPSRFENQYAKPTGPFDLSFKNEGFKDNSTFASNSNYQSAAGSVHDESSINDETPIIQPYASNIVDEYPPNDYYNTDTLPLRDNYHEYPRMPLKPGRLPPKPPTPPRQYSPTYSDQLAQMSYSPDYNTVGLAHPHSSPEMKATEGFTKPKPRPRAKSEVLLETNFDYTPEDEVFPHSIGESGKWKSQPLETAM</sequence>
<dbReference type="InterPro" id="IPR036772">
    <property type="entry name" value="SRCR-like_dom_sf"/>
</dbReference>
<dbReference type="InterPro" id="IPR012334">
    <property type="entry name" value="Pectin_lyas_fold"/>
</dbReference>
<dbReference type="InterPro" id="IPR006626">
    <property type="entry name" value="PbH1"/>
</dbReference>
<dbReference type="Pfam" id="PF00530">
    <property type="entry name" value="SRCR"/>
    <property type="match status" value="3"/>
</dbReference>
<evidence type="ECO:0000256" key="7">
    <source>
        <dbReference type="ARBA" id="ARBA00023157"/>
    </source>
</evidence>
<evidence type="ECO:0000313" key="15">
    <source>
        <dbReference type="Proteomes" id="UP001566132"/>
    </source>
</evidence>
<feature type="signal peptide" evidence="12">
    <location>
        <begin position="1"/>
        <end position="20"/>
    </location>
</feature>
<dbReference type="PRINTS" id="PR00258">
    <property type="entry name" value="SPERACTRCPTR"/>
</dbReference>
<evidence type="ECO:0000256" key="2">
    <source>
        <dbReference type="ARBA" id="ARBA00022692"/>
    </source>
</evidence>
<evidence type="ECO:0000313" key="14">
    <source>
        <dbReference type="EMBL" id="KAL1509216.1"/>
    </source>
</evidence>
<feature type="region of interest" description="Disordered" evidence="10">
    <location>
        <begin position="2816"/>
        <end position="2850"/>
    </location>
</feature>
<dbReference type="SUPFAM" id="SSF56487">
    <property type="entry name" value="SRCR-like"/>
    <property type="match status" value="3"/>
</dbReference>
<feature type="compositionally biased region" description="Pro residues" evidence="10">
    <location>
        <begin position="2836"/>
        <end position="2847"/>
    </location>
</feature>
<evidence type="ECO:0000256" key="11">
    <source>
        <dbReference type="SAM" id="Phobius"/>
    </source>
</evidence>
<keyword evidence="3 12" id="KW-0732">Signal</keyword>
<dbReference type="PROSITE" id="PS00420">
    <property type="entry name" value="SRCR_1"/>
    <property type="match status" value="1"/>
</dbReference>
<feature type="disulfide bond" evidence="9">
    <location>
        <begin position="197"/>
        <end position="207"/>
    </location>
</feature>
<gene>
    <name evidence="14" type="ORF">ABEB36_003986</name>
</gene>
<dbReference type="InterPro" id="IPR053243">
    <property type="entry name" value="SJ_maturation_regulator"/>
</dbReference>
<dbReference type="InterPro" id="IPR001190">
    <property type="entry name" value="SRCR"/>
</dbReference>
<keyword evidence="2 11" id="KW-0812">Transmembrane</keyword>
<dbReference type="Proteomes" id="UP001566132">
    <property type="component" value="Unassembled WGS sequence"/>
</dbReference>
<dbReference type="PROSITE" id="PS50287">
    <property type="entry name" value="SRCR_2"/>
    <property type="match status" value="3"/>
</dbReference>
<dbReference type="EMBL" id="JBDJPC010000003">
    <property type="protein sequence ID" value="KAL1509216.1"/>
    <property type="molecule type" value="Genomic_DNA"/>
</dbReference>
<dbReference type="Gene3D" id="3.10.100.10">
    <property type="entry name" value="Mannose-Binding Protein A, subunit A"/>
    <property type="match status" value="1"/>
</dbReference>
<evidence type="ECO:0000259" key="13">
    <source>
        <dbReference type="PROSITE" id="PS50287"/>
    </source>
</evidence>
<evidence type="ECO:0000256" key="12">
    <source>
        <dbReference type="SAM" id="SignalP"/>
    </source>
</evidence>
<dbReference type="Pfam" id="PF13229">
    <property type="entry name" value="Beta_helix"/>
    <property type="match status" value="1"/>
</dbReference>
<proteinExistence type="predicted"/>
<evidence type="ECO:0000256" key="8">
    <source>
        <dbReference type="ARBA" id="ARBA00023180"/>
    </source>
</evidence>
<dbReference type="InterPro" id="IPR016186">
    <property type="entry name" value="C-type_lectin-like/link_sf"/>
</dbReference>
<comment type="caution">
    <text evidence="9">Lacks conserved residue(s) required for the propagation of feature annotation.</text>
</comment>
<evidence type="ECO:0000256" key="9">
    <source>
        <dbReference type="PROSITE-ProRule" id="PRU00196"/>
    </source>
</evidence>
<evidence type="ECO:0000256" key="6">
    <source>
        <dbReference type="ARBA" id="ARBA00023136"/>
    </source>
</evidence>
<dbReference type="PANTHER" id="PTHR47653">
    <property type="entry name" value="PROTEIN BARK BEETLE"/>
    <property type="match status" value="1"/>
</dbReference>
<protein>
    <recommendedName>
        <fullName evidence="13">SRCR domain-containing protein</fullName>
    </recommendedName>
</protein>
<evidence type="ECO:0000256" key="4">
    <source>
        <dbReference type="ARBA" id="ARBA00022737"/>
    </source>
</evidence>
<feature type="domain" description="SRCR" evidence="13">
    <location>
        <begin position="126"/>
        <end position="230"/>
    </location>
</feature>
<feature type="region of interest" description="Disordered" evidence="10">
    <location>
        <begin position="2909"/>
        <end position="2932"/>
    </location>
</feature>
<keyword evidence="5 11" id="KW-1133">Transmembrane helix</keyword>
<dbReference type="SUPFAM" id="SSF56436">
    <property type="entry name" value="C-type lectin-like"/>
    <property type="match status" value="1"/>
</dbReference>
<name>A0ABD1F4H1_HYPHA</name>
<keyword evidence="15" id="KW-1185">Reference proteome</keyword>
<dbReference type="InterPro" id="IPR016187">
    <property type="entry name" value="CTDL_fold"/>
</dbReference>
<reference evidence="14 15" key="1">
    <citation type="submission" date="2024-05" db="EMBL/GenBank/DDBJ databases">
        <title>Genetic variation in Jamaican populations of the coffee berry borer (Hypothenemus hampei).</title>
        <authorList>
            <person name="Errbii M."/>
            <person name="Myrie A."/>
        </authorList>
    </citation>
    <scope>NUCLEOTIDE SEQUENCE [LARGE SCALE GENOMIC DNA]</scope>
    <source>
        <strain evidence="14">JA-Hopewell-2020-01-JO</strain>
        <tissue evidence="14">Whole body</tissue>
    </source>
</reference>
<evidence type="ECO:0000256" key="3">
    <source>
        <dbReference type="ARBA" id="ARBA00022729"/>
    </source>
</evidence>
<accession>A0ABD1F4H1</accession>
<dbReference type="Gene3D" id="2.160.20.10">
    <property type="entry name" value="Single-stranded right-handed beta-helix, Pectin lyase-like"/>
    <property type="match status" value="3"/>
</dbReference>
<evidence type="ECO:0000256" key="10">
    <source>
        <dbReference type="SAM" id="MobiDB-lite"/>
    </source>
</evidence>
<keyword evidence="7 9" id="KW-1015">Disulfide bond</keyword>
<feature type="disulfide bond" evidence="9">
    <location>
        <begin position="1059"/>
        <end position="1069"/>
    </location>
</feature>
<dbReference type="InterPro" id="IPR039448">
    <property type="entry name" value="Beta_helix"/>
</dbReference>
<dbReference type="GO" id="GO:0016020">
    <property type="term" value="C:membrane"/>
    <property type="evidence" value="ECO:0007669"/>
    <property type="project" value="UniProtKB-SubCell"/>
</dbReference>
<keyword evidence="8" id="KW-0325">Glycoprotein</keyword>
<evidence type="ECO:0000256" key="1">
    <source>
        <dbReference type="ARBA" id="ARBA00004167"/>
    </source>
</evidence>
<feature type="domain" description="SRCR" evidence="13">
    <location>
        <begin position="1810"/>
        <end position="1933"/>
    </location>
</feature>
<feature type="region of interest" description="Disordered" evidence="10">
    <location>
        <begin position="2870"/>
        <end position="2897"/>
    </location>
</feature>
<dbReference type="SMART" id="SM00202">
    <property type="entry name" value="SR"/>
    <property type="match status" value="3"/>
</dbReference>
<dbReference type="Gene3D" id="3.10.250.10">
    <property type="entry name" value="SRCR-like domain"/>
    <property type="match status" value="3"/>
</dbReference>